<feature type="domain" description="SAP" evidence="4">
    <location>
        <begin position="216"/>
        <end position="248"/>
    </location>
</feature>
<dbReference type="SUPFAM" id="SSF68906">
    <property type="entry name" value="SAP domain"/>
    <property type="match status" value="1"/>
</dbReference>
<dbReference type="InterPro" id="IPR003034">
    <property type="entry name" value="SAP_dom"/>
</dbReference>
<dbReference type="EMBL" id="MIZA01000009">
    <property type="protein sequence ID" value="OIR20690.1"/>
    <property type="molecule type" value="Genomic_DNA"/>
</dbReference>
<dbReference type="Pfam" id="PF02037">
    <property type="entry name" value="SAP"/>
    <property type="match status" value="1"/>
</dbReference>
<name>A0A1J5TIB7_9ARCH</name>
<reference evidence="5 6" key="1">
    <citation type="submission" date="2016-08" db="EMBL/GenBank/DDBJ databases">
        <title>New Insights into Marine Group III Euryarchaeota, from dark to light.</title>
        <authorList>
            <person name="Haro-Moreno J.M."/>
            <person name="Rodriguez-Valera F."/>
            <person name="Lopez-Garcia P."/>
            <person name="Moreira D."/>
            <person name="Martin-Cuadrado A.B."/>
        </authorList>
    </citation>
    <scope>NUCLEOTIDE SEQUENCE [LARGE SCALE GENOMIC DNA]</scope>
    <source>
        <strain evidence="5">CG-Epi1</strain>
    </source>
</reference>
<dbReference type="GO" id="GO:1990904">
    <property type="term" value="C:ribonucleoprotein complex"/>
    <property type="evidence" value="ECO:0007669"/>
    <property type="project" value="UniProtKB-KW"/>
</dbReference>
<gene>
    <name evidence="5" type="ORF">BD935_04715</name>
</gene>
<dbReference type="Gene3D" id="1.10.720.30">
    <property type="entry name" value="SAP domain"/>
    <property type="match status" value="1"/>
</dbReference>
<dbReference type="InterPro" id="IPR001593">
    <property type="entry name" value="Ribosomal_eS1"/>
</dbReference>
<organism evidence="5 6">
    <name type="scientific">Marine Group III euryarchaeote CG-Epi1</name>
    <dbReference type="NCBI Taxonomy" id="1888995"/>
    <lineage>
        <taxon>Archaea</taxon>
        <taxon>Methanobacteriati</taxon>
        <taxon>Thermoplasmatota</taxon>
        <taxon>Thermoplasmata</taxon>
        <taxon>Candidatus Thermoprofundales</taxon>
    </lineage>
</organism>
<evidence type="ECO:0000313" key="5">
    <source>
        <dbReference type="EMBL" id="OIR20690.1"/>
    </source>
</evidence>
<evidence type="ECO:0000256" key="1">
    <source>
        <dbReference type="ARBA" id="ARBA00022980"/>
    </source>
</evidence>
<dbReference type="SMART" id="SM00513">
    <property type="entry name" value="SAP"/>
    <property type="match status" value="1"/>
</dbReference>
<feature type="compositionally biased region" description="Acidic residues" evidence="3">
    <location>
        <begin position="188"/>
        <end position="209"/>
    </location>
</feature>
<dbReference type="GO" id="GO:0005840">
    <property type="term" value="C:ribosome"/>
    <property type="evidence" value="ECO:0007669"/>
    <property type="project" value="UniProtKB-KW"/>
</dbReference>
<comment type="caution">
    <text evidence="5">The sequence shown here is derived from an EMBL/GenBank/DDBJ whole genome shotgun (WGS) entry which is preliminary data.</text>
</comment>
<protein>
    <recommendedName>
        <fullName evidence="4">SAP domain-containing protein</fullName>
    </recommendedName>
</protein>
<evidence type="ECO:0000313" key="6">
    <source>
        <dbReference type="Proteomes" id="UP000183080"/>
    </source>
</evidence>
<dbReference type="InterPro" id="IPR036361">
    <property type="entry name" value="SAP_dom_sf"/>
</dbReference>
<dbReference type="GO" id="GO:0003735">
    <property type="term" value="F:structural constituent of ribosome"/>
    <property type="evidence" value="ECO:0007669"/>
    <property type="project" value="InterPro"/>
</dbReference>
<accession>A0A1J5TIB7</accession>
<dbReference type="SMART" id="SM01397">
    <property type="entry name" value="Ribosomal_S3Ae"/>
    <property type="match status" value="1"/>
</dbReference>
<keyword evidence="1" id="KW-0689">Ribosomal protein</keyword>
<keyword evidence="2" id="KW-0687">Ribonucleoprotein</keyword>
<evidence type="ECO:0000256" key="3">
    <source>
        <dbReference type="SAM" id="MobiDB-lite"/>
    </source>
</evidence>
<dbReference type="Proteomes" id="UP000183080">
    <property type="component" value="Unassembled WGS sequence"/>
</dbReference>
<dbReference type="PROSITE" id="PS50800">
    <property type="entry name" value="SAP"/>
    <property type="match status" value="1"/>
</dbReference>
<dbReference type="Pfam" id="PF01015">
    <property type="entry name" value="Ribosomal_S3Ae"/>
    <property type="match status" value="1"/>
</dbReference>
<dbReference type="STRING" id="1888995.BD935_04715"/>
<evidence type="ECO:0000256" key="2">
    <source>
        <dbReference type="ARBA" id="ARBA00023274"/>
    </source>
</evidence>
<feature type="region of interest" description="Disordered" evidence="3">
    <location>
        <begin position="187"/>
        <end position="214"/>
    </location>
</feature>
<evidence type="ECO:0000259" key="4">
    <source>
        <dbReference type="PROSITE" id="PS50800"/>
    </source>
</evidence>
<dbReference type="AlphaFoldDB" id="A0A1J5TIB7"/>
<sequence length="248" mass="28395">MFNYTIMAHTPADNPEFVNGRVAEVPLEKLTGDYTQKNFMIKFRVNETRGNNAFTSFDGHRLTSDYKRALTRRRNSRIDCNFVLKLDDDVQIRIKPIIMVDKRIKKSQEKVLRALAHETIEKSLTKLSLSEALKKIYSGDLSKEAAATLKSTYPTKRVEISKINVMNPASLMEVPPDEEELEKILTSNDEEEIDEVPVEDNKDDESPIENDDKIDYSSMKVAELKELLKEKDLPVSGTKAELIERLET</sequence>
<dbReference type="GO" id="GO:0006412">
    <property type="term" value="P:translation"/>
    <property type="evidence" value="ECO:0007669"/>
    <property type="project" value="InterPro"/>
</dbReference>
<proteinExistence type="predicted"/>